<dbReference type="InterPro" id="IPR013324">
    <property type="entry name" value="RNA_pol_sigma_r3/r4-like"/>
</dbReference>
<keyword evidence="3" id="KW-0238">DNA-binding</keyword>
<comment type="caution">
    <text evidence="6">The sequence shown here is derived from an EMBL/GenBank/DDBJ whole genome shotgun (WGS) entry which is preliminary data.</text>
</comment>
<accession>A0ABW6KC17</accession>
<dbReference type="InterPro" id="IPR007627">
    <property type="entry name" value="RNA_pol_sigma70_r2"/>
</dbReference>
<dbReference type="Pfam" id="PF04542">
    <property type="entry name" value="Sigma70_r2"/>
    <property type="match status" value="1"/>
</dbReference>
<reference evidence="6 7" key="1">
    <citation type="submission" date="2024-08" db="EMBL/GenBank/DDBJ databases">
        <title>Two novel Cytobacillus novel species.</title>
        <authorList>
            <person name="Liu G."/>
        </authorList>
    </citation>
    <scope>NUCLEOTIDE SEQUENCE [LARGE SCALE GENOMIC DNA]</scope>
    <source>
        <strain evidence="6 7">FJAT-54145</strain>
    </source>
</reference>
<dbReference type="InterPro" id="IPR014284">
    <property type="entry name" value="RNA_pol_sigma-70_dom"/>
</dbReference>
<dbReference type="Gene3D" id="1.10.1740.10">
    <property type="match status" value="1"/>
</dbReference>
<dbReference type="InterPro" id="IPR013325">
    <property type="entry name" value="RNA_pol_sigma_r2"/>
</dbReference>
<evidence type="ECO:0000256" key="4">
    <source>
        <dbReference type="ARBA" id="ARBA00023163"/>
    </source>
</evidence>
<dbReference type="Gene3D" id="1.10.10.10">
    <property type="entry name" value="Winged helix-like DNA-binding domain superfamily/Winged helix DNA-binding domain"/>
    <property type="match status" value="1"/>
</dbReference>
<keyword evidence="7" id="KW-1185">Reference proteome</keyword>
<evidence type="ECO:0000313" key="6">
    <source>
        <dbReference type="EMBL" id="MFE8701727.1"/>
    </source>
</evidence>
<protein>
    <submittedName>
        <fullName evidence="6">Sigma-70 family RNA polymerase sigma factor</fullName>
    </submittedName>
</protein>
<evidence type="ECO:0000256" key="1">
    <source>
        <dbReference type="ARBA" id="ARBA00023015"/>
    </source>
</evidence>
<keyword evidence="2" id="KW-0731">Sigma factor</keyword>
<keyword evidence="4" id="KW-0804">Transcription</keyword>
<dbReference type="Proteomes" id="UP001601059">
    <property type="component" value="Unassembled WGS sequence"/>
</dbReference>
<sequence>MLALPGNKNGKRAFLKGKMMESFEQLIEQYEAMVWKIIHSLHIYKNVEEFYQTGLIALWEASARFDHEKGSFTSYAYTYIKGKILSEMTRTNKHENQNVYPKEEFWELIEDSKVTPSLEAELILSLCEDLTPNQKKWVLYTAIADFSLNDIAKLEKVSPSAVKAWRKGAQEKLKDLKITE</sequence>
<dbReference type="NCBIfam" id="TIGR02937">
    <property type="entry name" value="sigma70-ECF"/>
    <property type="match status" value="1"/>
</dbReference>
<dbReference type="PANTHER" id="PTHR30385">
    <property type="entry name" value="SIGMA FACTOR F FLAGELLAR"/>
    <property type="match status" value="1"/>
</dbReference>
<evidence type="ECO:0000259" key="5">
    <source>
        <dbReference type="Pfam" id="PF04542"/>
    </source>
</evidence>
<keyword evidence="1" id="KW-0805">Transcription regulation</keyword>
<dbReference type="SUPFAM" id="SSF88946">
    <property type="entry name" value="Sigma2 domain of RNA polymerase sigma factors"/>
    <property type="match status" value="1"/>
</dbReference>
<feature type="domain" description="RNA polymerase sigma-70 region 2" evidence="5">
    <location>
        <begin position="26"/>
        <end position="92"/>
    </location>
</feature>
<organism evidence="6 7">
    <name type="scientific">Cytobacillus spartinae</name>
    <dbReference type="NCBI Taxonomy" id="3299023"/>
    <lineage>
        <taxon>Bacteria</taxon>
        <taxon>Bacillati</taxon>
        <taxon>Bacillota</taxon>
        <taxon>Bacilli</taxon>
        <taxon>Bacillales</taxon>
        <taxon>Bacillaceae</taxon>
        <taxon>Cytobacillus</taxon>
    </lineage>
</organism>
<name>A0ABW6KC17_9BACI</name>
<dbReference type="InterPro" id="IPR036388">
    <property type="entry name" value="WH-like_DNA-bd_sf"/>
</dbReference>
<evidence type="ECO:0000313" key="7">
    <source>
        <dbReference type="Proteomes" id="UP001601059"/>
    </source>
</evidence>
<dbReference type="SUPFAM" id="SSF88659">
    <property type="entry name" value="Sigma3 and sigma4 domains of RNA polymerase sigma factors"/>
    <property type="match status" value="1"/>
</dbReference>
<evidence type="ECO:0000256" key="3">
    <source>
        <dbReference type="ARBA" id="ARBA00023125"/>
    </source>
</evidence>
<dbReference type="EMBL" id="JBIACK010000006">
    <property type="protein sequence ID" value="MFE8701727.1"/>
    <property type="molecule type" value="Genomic_DNA"/>
</dbReference>
<gene>
    <name evidence="6" type="ORF">ACFYKX_14070</name>
</gene>
<proteinExistence type="predicted"/>
<evidence type="ECO:0000256" key="2">
    <source>
        <dbReference type="ARBA" id="ARBA00023082"/>
    </source>
</evidence>